<proteinExistence type="predicted"/>
<dbReference type="AlphaFoldDB" id="A0A167G1A1"/>
<dbReference type="EMBL" id="KV417353">
    <property type="protein sequence ID" value="KZO90070.1"/>
    <property type="molecule type" value="Genomic_DNA"/>
</dbReference>
<keyword evidence="3" id="KW-1185">Reference proteome</keyword>
<sequence>MEKTIIDNWGNASSSILKEFNANRVSLGHTTFKKADLNKVLAGKRGCVVVRWKPKSVGHPSIAVLEDDDDDVTAPASPLDQDGSGMSEDDTGMVEEEDEGSRTHERGRPMESVIEDFTEYFSLNDVTDLGESDSESDNESTENRLSPAVPPAPETMNESDEDSTDHDGLFRSRLLGRSSIRLTNAWLSPDTM</sequence>
<organism evidence="2 3">
    <name type="scientific">Calocera viscosa (strain TUFC12733)</name>
    <dbReference type="NCBI Taxonomy" id="1330018"/>
    <lineage>
        <taxon>Eukaryota</taxon>
        <taxon>Fungi</taxon>
        <taxon>Dikarya</taxon>
        <taxon>Basidiomycota</taxon>
        <taxon>Agaricomycotina</taxon>
        <taxon>Dacrymycetes</taxon>
        <taxon>Dacrymycetales</taxon>
        <taxon>Dacrymycetaceae</taxon>
        <taxon>Calocera</taxon>
    </lineage>
</organism>
<feature type="compositionally biased region" description="Acidic residues" evidence="1">
    <location>
        <begin position="128"/>
        <end position="140"/>
    </location>
</feature>
<protein>
    <submittedName>
        <fullName evidence="2">Uncharacterized protein</fullName>
    </submittedName>
</protein>
<evidence type="ECO:0000256" key="1">
    <source>
        <dbReference type="SAM" id="MobiDB-lite"/>
    </source>
</evidence>
<feature type="region of interest" description="Disordered" evidence="1">
    <location>
        <begin position="66"/>
        <end position="174"/>
    </location>
</feature>
<feature type="compositionally biased region" description="Acidic residues" evidence="1">
    <location>
        <begin position="87"/>
        <end position="99"/>
    </location>
</feature>
<evidence type="ECO:0000313" key="2">
    <source>
        <dbReference type="EMBL" id="KZO90070.1"/>
    </source>
</evidence>
<name>A0A167G1A1_CALVF</name>
<reference evidence="2 3" key="1">
    <citation type="journal article" date="2016" name="Mol. Biol. Evol.">
        <title>Comparative Genomics of Early-Diverging Mushroom-Forming Fungi Provides Insights into the Origins of Lignocellulose Decay Capabilities.</title>
        <authorList>
            <person name="Nagy L.G."/>
            <person name="Riley R."/>
            <person name="Tritt A."/>
            <person name="Adam C."/>
            <person name="Daum C."/>
            <person name="Floudas D."/>
            <person name="Sun H."/>
            <person name="Yadav J.S."/>
            <person name="Pangilinan J."/>
            <person name="Larsson K.H."/>
            <person name="Matsuura K."/>
            <person name="Barry K."/>
            <person name="Labutti K."/>
            <person name="Kuo R."/>
            <person name="Ohm R.A."/>
            <person name="Bhattacharya S.S."/>
            <person name="Shirouzu T."/>
            <person name="Yoshinaga Y."/>
            <person name="Martin F.M."/>
            <person name="Grigoriev I.V."/>
            <person name="Hibbett D.S."/>
        </authorList>
    </citation>
    <scope>NUCLEOTIDE SEQUENCE [LARGE SCALE GENOMIC DNA]</scope>
    <source>
        <strain evidence="2 3">TUFC12733</strain>
    </source>
</reference>
<accession>A0A167G1A1</accession>
<feature type="compositionally biased region" description="Basic and acidic residues" evidence="1">
    <location>
        <begin position="100"/>
        <end position="109"/>
    </location>
</feature>
<dbReference type="Proteomes" id="UP000076738">
    <property type="component" value="Unassembled WGS sequence"/>
</dbReference>
<gene>
    <name evidence="2" type="ORF">CALVIDRAFT_569388</name>
</gene>
<evidence type="ECO:0000313" key="3">
    <source>
        <dbReference type="Proteomes" id="UP000076738"/>
    </source>
</evidence>